<proteinExistence type="predicted"/>
<accession>A0A6B8DL41</accession>
<sequence>MPNRYLIKIFIPFLVFCSASATADCFDRAGRYHGIDPDYLRAIAWQESRFKHNATNKNYDGSLDVGIMQINTKTLKSIQREYPGLTKERLIDEPCLNIFVGSMLLKRNFNAYGRRWLSVGMYNAGMSNKEKVIKNRYNYASLINQHYRDLKAGNIQRVMID</sequence>
<evidence type="ECO:0000256" key="1">
    <source>
        <dbReference type="SAM" id="SignalP"/>
    </source>
</evidence>
<dbReference type="Gene3D" id="1.10.530.10">
    <property type="match status" value="1"/>
</dbReference>
<protein>
    <submittedName>
        <fullName evidence="4">Hpa2 protein</fullName>
    </submittedName>
</protein>
<evidence type="ECO:0000259" key="2">
    <source>
        <dbReference type="Pfam" id="PF01464"/>
    </source>
</evidence>
<keyword evidence="1" id="KW-0732">Signal</keyword>
<dbReference type="EMBL" id="MN310367">
    <property type="protein sequence ID" value="QFX76207.1"/>
    <property type="molecule type" value="Genomic_DNA"/>
</dbReference>
<keyword evidence="4" id="KW-0614">Plasmid</keyword>
<dbReference type="InterPro" id="IPR023346">
    <property type="entry name" value="Lysozyme-like_dom_sf"/>
</dbReference>
<organism evidence="4">
    <name type="scientific">Morganella morganii</name>
    <name type="common">Proteus morganii</name>
    <dbReference type="NCBI Taxonomy" id="582"/>
    <lineage>
        <taxon>Bacteria</taxon>
        <taxon>Pseudomonadati</taxon>
        <taxon>Pseudomonadota</taxon>
        <taxon>Gammaproteobacteria</taxon>
        <taxon>Enterobacterales</taxon>
        <taxon>Morganellaceae</taxon>
        <taxon>Morganella</taxon>
    </lineage>
</organism>
<feature type="chain" id="PRO_5033878649" evidence="1">
    <location>
        <begin position="24"/>
        <end position="161"/>
    </location>
</feature>
<reference evidence="4" key="1">
    <citation type="submission" date="2019-08" db="EMBL/GenBank/DDBJ databases">
        <authorList>
            <person name="Zhou D."/>
        </authorList>
    </citation>
    <scope>NUCLEOTIDE SEQUENCE</scope>
    <source>
        <strain evidence="3">170516602</strain>
        <strain evidence="4">1712229813</strain>
        <plasmid evidence="4">p229813-KPC</plasmid>
        <plasmid evidence="3">p516602-KPC</plasmid>
    </source>
</reference>
<dbReference type="InterPro" id="IPR008258">
    <property type="entry name" value="Transglycosylase_SLT_dom_1"/>
</dbReference>
<name>A0A6B8DL41_MORMO</name>
<geneLocation type="plasmid" evidence="4">
    <name>p229813-KPC</name>
</geneLocation>
<evidence type="ECO:0000313" key="4">
    <source>
        <dbReference type="EMBL" id="QGJ79975.1"/>
    </source>
</evidence>
<feature type="domain" description="Transglycosylase SLT" evidence="2">
    <location>
        <begin position="25"/>
        <end position="139"/>
    </location>
</feature>
<geneLocation type="plasmid" evidence="3">
    <name>p516602-KPC</name>
</geneLocation>
<dbReference type="Pfam" id="PF01464">
    <property type="entry name" value="SLT"/>
    <property type="match status" value="1"/>
</dbReference>
<dbReference type="EMBL" id="MN310368">
    <property type="protein sequence ID" value="QGJ79975.1"/>
    <property type="molecule type" value="Genomic_DNA"/>
</dbReference>
<dbReference type="SUPFAM" id="SSF53955">
    <property type="entry name" value="Lysozyme-like"/>
    <property type="match status" value="1"/>
</dbReference>
<evidence type="ECO:0000313" key="3">
    <source>
        <dbReference type="EMBL" id="QFX76207.1"/>
    </source>
</evidence>
<feature type="signal peptide" evidence="1">
    <location>
        <begin position="1"/>
        <end position="23"/>
    </location>
</feature>
<dbReference type="CDD" id="cd13400">
    <property type="entry name" value="LT_IagB-like"/>
    <property type="match status" value="1"/>
</dbReference>
<dbReference type="AlphaFoldDB" id="A0A6B8DL41"/>
<dbReference type="RefSeq" id="WP_205447996.1">
    <property type="nucleotide sequence ID" value="NZ_CP070522.1"/>
</dbReference>